<dbReference type="eggNOG" id="COG3210">
    <property type="taxonomic scope" value="Bacteria"/>
</dbReference>
<dbReference type="Pfam" id="PF05860">
    <property type="entry name" value="TPS"/>
    <property type="match status" value="1"/>
</dbReference>
<dbReference type="InterPro" id="IPR028048">
    <property type="entry name" value="Tox-HNH-EHHH"/>
</dbReference>
<dbReference type="InterPro" id="IPR025157">
    <property type="entry name" value="Hemagglutinin_rpt"/>
</dbReference>
<dbReference type="STRING" id="561229.Dd1591_1913"/>
<dbReference type="NCBIfam" id="TIGR01901">
    <property type="entry name" value="adhes_NPXG"/>
    <property type="match status" value="1"/>
</dbReference>
<dbReference type="Pfam" id="PF04829">
    <property type="entry name" value="PT-VENN"/>
    <property type="match status" value="1"/>
</dbReference>
<evidence type="ECO:0000256" key="6">
    <source>
        <dbReference type="SAM" id="MobiDB-lite"/>
    </source>
</evidence>
<evidence type="ECO:0000256" key="4">
    <source>
        <dbReference type="ARBA" id="ARBA00023026"/>
    </source>
</evidence>
<evidence type="ECO:0000313" key="9">
    <source>
        <dbReference type="EMBL" id="ACT06763.1"/>
    </source>
</evidence>
<gene>
    <name evidence="9" type="ordered locus">Dd1591_1913</name>
</gene>
<feature type="signal peptide" evidence="7">
    <location>
        <begin position="1"/>
        <end position="29"/>
    </location>
</feature>
<accession>C6CGV0</accession>
<comment type="similarity">
    <text evidence="5">In the N-terminal section; belongs to the CdiA toxin family.</text>
</comment>
<dbReference type="InterPro" id="IPR011050">
    <property type="entry name" value="Pectin_lyase_fold/virulence"/>
</dbReference>
<protein>
    <submittedName>
        <fullName evidence="9">Filamentous hemagglutinin family outer membrane protein</fullName>
    </submittedName>
</protein>
<organism evidence="9 10">
    <name type="scientific">Dickeya chrysanthemi (strain Ech1591)</name>
    <name type="common">Dickeya zeae (strain Ech1591)</name>
    <dbReference type="NCBI Taxonomy" id="561229"/>
    <lineage>
        <taxon>Bacteria</taxon>
        <taxon>Pseudomonadati</taxon>
        <taxon>Pseudomonadota</taxon>
        <taxon>Gammaproteobacteria</taxon>
        <taxon>Enterobacterales</taxon>
        <taxon>Pectobacteriaceae</taxon>
        <taxon>Dickeya</taxon>
    </lineage>
</organism>
<comment type="subcellular location">
    <subcellularLocation>
        <location evidence="1">Target cell</location>
        <location evidence="1">Target cell cytoplasm</location>
    </subcellularLocation>
</comment>
<feature type="region of interest" description="Disordered" evidence="6">
    <location>
        <begin position="2979"/>
        <end position="3003"/>
    </location>
</feature>
<evidence type="ECO:0000256" key="5">
    <source>
        <dbReference type="ARBA" id="ARBA00024043"/>
    </source>
</evidence>
<dbReference type="GeneID" id="45080004"/>
<feature type="region of interest" description="Disordered" evidence="6">
    <location>
        <begin position="3766"/>
        <end position="3790"/>
    </location>
</feature>
<dbReference type="InterPro" id="IPR006914">
    <property type="entry name" value="VENN_dom"/>
</dbReference>
<sequence length="3790" mass="382224" precursor="true">MKAVKTSQRVMVWALVWLTGLQPVLPAWAAGVTVASGNTALEAAGNGVPVVNIATPDASGLSHNRYHDFNVDPRGLILNNGTAQLTPSQLGGLLQNNPNLNGRSAASIINEVVSPNRSRLAGYLEVAGPAANVVVANPYGITCSGCGFLNTPRITLTTGTPQFDAAGGLSGLDVRGGDILIDGAGLDASRSDYFALIARTASLQAGLTAREAQVVLGANRVGSDGRVTAQAGEGTAPVLALDTGALGGMYANRISLVSTERGVGVNTAGLSAREGDIRLSANGRLQVGDAVAQGALTAQGETLALQGSQQAQGAITLSGAQGVTLTGSRTRAGQGLTLASDGRLTAADAGLSAGVREDGTVQPGYGLGLTGRELALGRSQLAGDRVSLTASGSVSQSAGGAWQAGSALTLRGGALSLDGDAGAQTLTVSGGGLSGSGRWQATGDLTLDGLTTAQWDGALLAGGALSVGAASLVNRGTLAGGAVALTTPVLDNRGTVSGRQVAVRAAQLGNGGTLSADDALTVQAQTQLDNGGALLSGGALTIAAGQTVNRGVLAGGAVTLSGDGLWNGGVVQGRQSLGVSALSGFSQTADGVLTGGGTVTVSTGTLETAGALSAQGLQLRTGLWRNTGAVSLTGDGQLTVDALDNDGTLLSAGAWDIRGGAVTNRGTLQGERLTLQGGRLDNDGRLGGLTQLDLTLSGALANRGTVSGNRLAVTAGSLDNGGTLLGGEALTLTTDGALTNTATGRLLTPGAAVLTAASVVNAGEGQAGRLQLTSGALANSGTLAVNGGAWLTLDGLDNRGTLSARGDLTVSGADLRNEGQMASQGALTLGGHYGGAGELYSAGALRLSGAALVNDGGHWQGETVDIRGGRLTNSGTVTGLTALTVTTAGTLTNTGRLEGRRLDLTADQLDNGGTLLGVDALTLAIAGTARNQAGGRWLSQGDGRLTAAGLDNQGDWQGGRITADVGRVRNAGQVLGLSALTLTADDALTNTATGKLLTQGAAVLTAATAENDGDWQAGRLQLTADRLRNGGRIVSDGGMRITLPATDDAPRLAAQRLAQDVQAASQGVLSNSGTLSAGGDGRLTGRALDNAGTLSTGGALTLTAGEIINGGRLESRTLQLTGDSLDNGGTLLAEQGGGLTLGAGLTVGESGRLLSNGDWQIQAGTVTSLGQWQGKNLLLSADSLTNDGALRATDAVTLSLMQGYTGGVGSQVRGNGAVTLTADRVTQQGDIGGERLTLTTGTLSNGGRLVGLSQLDVASRGDLTNLATGALLGNGVANVSAQALSNAGVLQGDALTVRAGTVDNAGSLQGTAALTLDGVTRYDGGTDSRLLSGGALTLALATADNAGLWQAGELRLRGASLTNRGRITGLNGLTLDAADLTNDGRLTTQGVATLRGRQFDNGGTLTALGDLTADFGDGIVNQAGGQLLSGGAGRLTTGTLDNRGLWQASRLALTADTLFNPGTLLGLDDGDLQLTGAYVGGVDSRVGGNGAFGLSAATIDQAGQWQARDVTLRAARLRNQGTVTAGGQLSATLDDALENTAGAVLSGGTVSLGAATVSNAGQLEGRDGLTVAGGRRLDNLGGGQLLSGGRLALGAPQLTNAGWVQGQELTLTTTQLDNAGTLQAQRGLTLHLPQWTNRGTVQAGQLDITTDGLLENRGTLLGLTRLALQAARLDNAEGARLYSAGALQLRTGQLVQNGQLAALGDLRADLGAPFTLTRTLAAGGQLTLNVTGDLVQAGTLQGNGVTVTSTGTLTQQGRIVAGTGDGTLSAATINQTESGTIQGGGALSLRATGDIVNRGFVGTAADLLLQAGGLIDNSSLLYGGGHLWLLSDALVNRFGNILAGNSLWIQRDAAGTASGSVLNSSGTIETQRGDITVRTGTLTNQREGLVVTESSSTAADMPDWAGGTTIYVPTDWFKNEELLVYETVTDDGIDVGDRVIAYFYPFPARNDLLTLKFFSSVKNINVSANGAASIINSSGSMNIFSNSLTNDASVISSKKDITMTGGVLKNNSYYAGSVSDALIYGYVEDDRAWYMASIEWLMGKVNTRDARWSEREYWNYLAENDISTINRSFYSTDSIKYELKDRQIISTPGQTYAATLQAGGSITASFSQNISNTNLQPGSGGFMPALATPTLTGVNAPAPVGAQADRGLSGGTAAAVSGSALSGTGNGVALAGQAERLSAAAGVVTRDTPAAGGTLTPAGIDTGLGTAAPVAPGARSPGDLQAALRQGLAPVAGPSLTDYPLPTSQNGLFVADTTGDSRYLIRSNPTLSRLGQVDNSLFGDLRGLLGQTPGTTVPVERSATLTDPAQVLGSSYLLGKLNLDAEHDYRFLGDAAFDTRYISNAVLSQTGQRYLNGVGSELAQMQQLMDNAAAEKSRLSLQLGVSLSPEQVAGLSHSIVWWENITVGGQTVLAPKLYLAQADRSNLQGSRIVANSVSLSAGGDIDNRGSTVTALNVLNIAGGGNLSNSEGGLLNAGGALDLAALGNLTNSSATIQGNTVTLASVNGDIVNTTTSSQWQFESINGRERLTHTDLGQTGLITAWNGMTLQAGHDIVLNGAQLSAGGPLALAAGNDLRLNALTTVTDTVREGGGATTERRNQGLVQSTVAGGGDLSLSAGRDLRGTAAQLSAAGTLALSAGRDLSLLSAEEEQFSSNAWNRHLDWQQTVTQQGTVLNAGEGLSLRAGQDLTLQGAQAETRGALTAQAGRDLSLLSATESRHDFFEETTVKKKTFSKTVTHTVRETAQTTEKGTLLSAGSVALTAGQDIGVRGSAVAADGDVTLTAGRDITTAASVESYRSYEEQSRKKSGLFSGGGIGFTIGSTSLRQTLESAGTTQSQSVSTLGSTGGSVSLNAGQDVALTGTDVIAARDIDLSGRNVSVTPGHDVRRTTQTMEQKQSGLTIALSGSVGGALNSMVETVQAVSRESDSRLKTLAGVKAALSAGQGAQATRLALAQREGAGAKAAAGGGEDSAQPQAVGVSISYGSQSSSSQQTRTQDTVSGSSVTAGDNLRIRATEGDITVVGSQLKAGQDLTLAATQDIRLLSGANTQQTEGSNQSKGGSIGVSIGVSASGSFGLSVSASVNAAKGNLRGDGLTHTESLLEAGRTAILSSGRDTTLQGAQVDAGAITARVGRDLLVRSEQDSDRYDSKQQSAGAGVTIPIYGGGGGASFSFSRDKVHSNFDSVQEQSGLFAGTGGYDIGVGSHTQLDGGAIASTAGADRNRLETGTLGFSNIDNRAEYRASHTGGGFSTSAPVGLQVLSNVGGLMLAGANQSGSSAGTTYAAVSDGTLVIRDPAGQQQDVSGLSRDTAGANSGALNPIFDKEKVESKLRQAQLLSEIGAQVLDIASTEGAINATKAASARLAETPAEVRQAKADELAKATPGKGITAEAVTQALYQEYYNASLNDSVYRTGGPVRQGIQAVTAVLQGVLAGNVAQAVTGAAAPYLAEQIHKATTDAKGNTDVMANTIAHALLGAVVAQAGGNNALAGAAGEAGGELAARALMEGLYPGKKPDELNEDQKQLLSTLSTIAGGLAAGVVGNSGTDAVQGAQSAQVATENNTLGVIAAETAANTAAAMAGAAGNNGKGSSGKSDDEEMGGSCEGTREQCAVRDGTRGPGHTELPIADNDPTGGKLENPAPTENTATTLTTPDQSDKNGASHTGNTDGAPSTAGNTTTTPIPDGPSQDDLAYKSEGNRPENLSPEGAGRSGAFNEAKRRSGIPVSQSPDRVLPNVDKRGNSQPGKIYEFDVPKSGGGTQTIQIRDDANGHFFGESDIQNRGPHFNDQKGNHYDY</sequence>
<dbReference type="OrthoDB" id="2664633at2"/>
<dbReference type="KEGG" id="dze:Dd1591_1913"/>
<feature type="compositionally biased region" description="Polar residues" evidence="6">
    <location>
        <begin position="3653"/>
        <end position="3676"/>
    </location>
</feature>
<feature type="chain" id="PRO_5005668358" evidence="7">
    <location>
        <begin position="30"/>
        <end position="3790"/>
    </location>
</feature>
<dbReference type="InterPro" id="IPR008619">
    <property type="entry name" value="Filamentous_hemagglutn_rpt"/>
</dbReference>
<proteinExistence type="inferred from homology"/>
<dbReference type="eggNOG" id="COG3209">
    <property type="taxonomic scope" value="Bacteria"/>
</dbReference>
<dbReference type="Pfam" id="PF05594">
    <property type="entry name" value="Fil_haemagg"/>
    <property type="match status" value="12"/>
</dbReference>
<keyword evidence="2" id="KW-0800">Toxin</keyword>
<dbReference type="NCBIfam" id="TIGR01731">
    <property type="entry name" value="fil_hemag_20aa"/>
    <property type="match status" value="30"/>
</dbReference>
<dbReference type="HOGENOM" id="CLU_000043_2_2_6"/>
<name>C6CGV0_DICC1</name>
<dbReference type="InterPro" id="IPR010069">
    <property type="entry name" value="CdiA_FHA1_rpt"/>
</dbReference>
<dbReference type="Pfam" id="PF15657">
    <property type="entry name" value="Tox-HNH-EHHH"/>
    <property type="match status" value="1"/>
</dbReference>
<dbReference type="RefSeq" id="WP_012769633.1">
    <property type="nucleotide sequence ID" value="NC_012912.1"/>
</dbReference>
<dbReference type="SUPFAM" id="SSF51126">
    <property type="entry name" value="Pectin lyase-like"/>
    <property type="match status" value="1"/>
</dbReference>
<feature type="compositionally biased region" description="Basic and acidic residues" evidence="6">
    <location>
        <begin position="3601"/>
        <end position="3612"/>
    </location>
</feature>
<evidence type="ECO:0000256" key="2">
    <source>
        <dbReference type="ARBA" id="ARBA00022656"/>
    </source>
</evidence>
<dbReference type="EMBL" id="CP001655">
    <property type="protein sequence ID" value="ACT06763.1"/>
    <property type="molecule type" value="Genomic_DNA"/>
</dbReference>
<dbReference type="GO" id="GO:0090729">
    <property type="term" value="F:toxin activity"/>
    <property type="evidence" value="ECO:0007669"/>
    <property type="project" value="UniProtKB-KW"/>
</dbReference>
<dbReference type="Proteomes" id="UP000002735">
    <property type="component" value="Chromosome"/>
</dbReference>
<evidence type="ECO:0000313" key="10">
    <source>
        <dbReference type="Proteomes" id="UP000002735"/>
    </source>
</evidence>
<evidence type="ECO:0000256" key="3">
    <source>
        <dbReference type="ARBA" id="ARBA00022913"/>
    </source>
</evidence>
<dbReference type="InterPro" id="IPR008638">
    <property type="entry name" value="FhaB/CdiA-like_TPS"/>
</dbReference>
<keyword evidence="3" id="KW-1266">Target cell cytoplasm</keyword>
<keyword evidence="4" id="KW-0843">Virulence</keyword>
<dbReference type="Gene3D" id="2.160.20.10">
    <property type="entry name" value="Single-stranded right-handed beta-helix, Pectin lyase-like"/>
    <property type="match status" value="2"/>
</dbReference>
<dbReference type="SMART" id="SM00912">
    <property type="entry name" value="Haemagg_act"/>
    <property type="match status" value="1"/>
</dbReference>
<feature type="compositionally biased region" description="Low complexity" evidence="6">
    <location>
        <begin position="3633"/>
        <end position="3647"/>
    </location>
</feature>
<keyword evidence="7" id="KW-0732">Signal</keyword>
<dbReference type="Pfam" id="PF13332">
    <property type="entry name" value="Fil_haemagg_2"/>
    <property type="match status" value="4"/>
</dbReference>
<feature type="compositionally biased region" description="Basic and acidic residues" evidence="6">
    <location>
        <begin position="3779"/>
        <end position="3790"/>
    </location>
</feature>
<feature type="region of interest" description="Disordered" evidence="6">
    <location>
        <begin position="3577"/>
        <end position="3753"/>
    </location>
</feature>
<evidence type="ECO:0000256" key="1">
    <source>
        <dbReference type="ARBA" id="ARBA00004219"/>
    </source>
</evidence>
<feature type="compositionally biased region" description="Low complexity" evidence="6">
    <location>
        <begin position="2979"/>
        <end position="2999"/>
    </location>
</feature>
<feature type="domain" description="Filamentous haemagglutinin FhaB/tRNA nuclease CdiA-like TPS" evidence="8">
    <location>
        <begin position="45"/>
        <end position="166"/>
    </location>
</feature>
<dbReference type="GO" id="GO:0003824">
    <property type="term" value="F:catalytic activity"/>
    <property type="evidence" value="ECO:0007669"/>
    <property type="project" value="UniProtKB-ARBA"/>
</dbReference>
<dbReference type="InterPro" id="IPR012334">
    <property type="entry name" value="Pectin_lyas_fold"/>
</dbReference>
<evidence type="ECO:0000259" key="8">
    <source>
        <dbReference type="SMART" id="SM00912"/>
    </source>
</evidence>
<reference evidence="9 10" key="1">
    <citation type="submission" date="2009-06" db="EMBL/GenBank/DDBJ databases">
        <title>Complete sequence of Dickeya zeae Ech1591.</title>
        <authorList>
            <consortium name="US DOE Joint Genome Institute"/>
            <person name="Lucas S."/>
            <person name="Copeland A."/>
            <person name="Lapidus A."/>
            <person name="Glavina del Rio T."/>
            <person name="Tice H."/>
            <person name="Bruce D."/>
            <person name="Goodwin L."/>
            <person name="Pitluck S."/>
            <person name="Chertkov O."/>
            <person name="Brettin T."/>
            <person name="Detter J.C."/>
            <person name="Han C."/>
            <person name="Larimer F."/>
            <person name="Land M."/>
            <person name="Hauser L."/>
            <person name="Kyrpides N."/>
            <person name="Ovchinnikova G."/>
            <person name="Balakrishnan V."/>
            <person name="Glasner J."/>
            <person name="Perna N.T."/>
        </authorList>
    </citation>
    <scope>NUCLEOTIDE SEQUENCE [LARGE SCALE GENOMIC DNA]</scope>
    <source>
        <strain evidence="9 10">Ech1591</strain>
    </source>
</reference>
<evidence type="ECO:0000256" key="7">
    <source>
        <dbReference type="SAM" id="SignalP"/>
    </source>
</evidence>